<dbReference type="EMBL" id="KV878215">
    <property type="protein sequence ID" value="OJJ31799.1"/>
    <property type="molecule type" value="Genomic_DNA"/>
</dbReference>
<keyword evidence="2" id="KW-0648">Protein biosynthesis</keyword>
<dbReference type="GeneID" id="63744518"/>
<dbReference type="VEuPathDB" id="FungiDB:ASPWEDRAFT_116622"/>
<sequence length="274" mass="30495">MRRIQFTINALGHCRRLPLSSPHLNPLLNPLHHHYVSQHKLIALTGRRCFSHTPYFYKKKDKLNKNTGTELDTKSPKGGVVSDDPLDLSQLQVGITTAVSRLKDDLSKLRVGGRFNTGAIETLRVQLNKGSKEVVKLGELAQVIPKGGRMVAILVAEEEHIKPINSAIVSSNLSLTPQSDAHNALQLNILIPPPTKESRDQTVHIAKTAMEKAASSIRDSRGAVHKRLQDMQKKKIARPDDVRKAQDQMEKLTEKGQKELKDLFDAAKKALERA</sequence>
<evidence type="ECO:0000256" key="3">
    <source>
        <dbReference type="ARBA" id="ARBA00024909"/>
    </source>
</evidence>
<proteinExistence type="inferred from homology"/>
<dbReference type="GO" id="GO:0043023">
    <property type="term" value="F:ribosomal large subunit binding"/>
    <property type="evidence" value="ECO:0007669"/>
    <property type="project" value="TreeGrafter"/>
</dbReference>
<evidence type="ECO:0000256" key="4">
    <source>
        <dbReference type="SAM" id="MobiDB-lite"/>
    </source>
</evidence>
<dbReference type="Proteomes" id="UP000184383">
    <property type="component" value="Unassembled WGS sequence"/>
</dbReference>
<dbReference type="GO" id="GO:0006412">
    <property type="term" value="P:translation"/>
    <property type="evidence" value="ECO:0007669"/>
    <property type="project" value="UniProtKB-KW"/>
</dbReference>
<dbReference type="Gene3D" id="1.10.132.20">
    <property type="entry name" value="Ribosome-recycling factor"/>
    <property type="match status" value="1"/>
</dbReference>
<reference evidence="7" key="1">
    <citation type="journal article" date="2017" name="Genome Biol.">
        <title>Comparative genomics reveals high biological diversity and specific adaptations in the industrially and medically important fungal genus Aspergillus.</title>
        <authorList>
            <person name="de Vries R.P."/>
            <person name="Riley R."/>
            <person name="Wiebenga A."/>
            <person name="Aguilar-Osorio G."/>
            <person name="Amillis S."/>
            <person name="Uchima C.A."/>
            <person name="Anderluh G."/>
            <person name="Asadollahi M."/>
            <person name="Askin M."/>
            <person name="Barry K."/>
            <person name="Battaglia E."/>
            <person name="Bayram O."/>
            <person name="Benocci T."/>
            <person name="Braus-Stromeyer S.A."/>
            <person name="Caldana C."/>
            <person name="Canovas D."/>
            <person name="Cerqueira G.C."/>
            <person name="Chen F."/>
            <person name="Chen W."/>
            <person name="Choi C."/>
            <person name="Clum A."/>
            <person name="Dos Santos R.A."/>
            <person name="Damasio A.R."/>
            <person name="Diallinas G."/>
            <person name="Emri T."/>
            <person name="Fekete E."/>
            <person name="Flipphi M."/>
            <person name="Freyberg S."/>
            <person name="Gallo A."/>
            <person name="Gournas C."/>
            <person name="Habgood R."/>
            <person name="Hainaut M."/>
            <person name="Harispe M.L."/>
            <person name="Henrissat B."/>
            <person name="Hilden K.S."/>
            <person name="Hope R."/>
            <person name="Hossain A."/>
            <person name="Karabika E."/>
            <person name="Karaffa L."/>
            <person name="Karanyi Z."/>
            <person name="Krasevec N."/>
            <person name="Kuo A."/>
            <person name="Kusch H."/>
            <person name="LaButti K."/>
            <person name="Lagendijk E.L."/>
            <person name="Lapidus A."/>
            <person name="Levasseur A."/>
            <person name="Lindquist E."/>
            <person name="Lipzen A."/>
            <person name="Logrieco A.F."/>
            <person name="MacCabe A."/>
            <person name="Maekelae M.R."/>
            <person name="Malavazi I."/>
            <person name="Melin P."/>
            <person name="Meyer V."/>
            <person name="Mielnichuk N."/>
            <person name="Miskei M."/>
            <person name="Molnar A.P."/>
            <person name="Mule G."/>
            <person name="Ngan C.Y."/>
            <person name="Orejas M."/>
            <person name="Orosz E."/>
            <person name="Ouedraogo J.P."/>
            <person name="Overkamp K.M."/>
            <person name="Park H.-S."/>
            <person name="Perrone G."/>
            <person name="Piumi F."/>
            <person name="Punt P.J."/>
            <person name="Ram A.F."/>
            <person name="Ramon A."/>
            <person name="Rauscher S."/>
            <person name="Record E."/>
            <person name="Riano-Pachon D.M."/>
            <person name="Robert V."/>
            <person name="Roehrig J."/>
            <person name="Ruller R."/>
            <person name="Salamov A."/>
            <person name="Salih N.S."/>
            <person name="Samson R.A."/>
            <person name="Sandor E."/>
            <person name="Sanguinetti M."/>
            <person name="Schuetze T."/>
            <person name="Sepcic K."/>
            <person name="Shelest E."/>
            <person name="Sherlock G."/>
            <person name="Sophianopoulou V."/>
            <person name="Squina F.M."/>
            <person name="Sun H."/>
            <person name="Susca A."/>
            <person name="Todd R.B."/>
            <person name="Tsang A."/>
            <person name="Unkles S.E."/>
            <person name="van de Wiele N."/>
            <person name="van Rossen-Uffink D."/>
            <person name="Oliveira J.V."/>
            <person name="Vesth T.C."/>
            <person name="Visser J."/>
            <person name="Yu J.-H."/>
            <person name="Zhou M."/>
            <person name="Andersen M.R."/>
            <person name="Archer D.B."/>
            <person name="Baker S.E."/>
            <person name="Benoit I."/>
            <person name="Brakhage A.A."/>
            <person name="Braus G.H."/>
            <person name="Fischer R."/>
            <person name="Frisvad J.C."/>
            <person name="Goldman G.H."/>
            <person name="Houbraken J."/>
            <person name="Oakley B."/>
            <person name="Pocsi I."/>
            <person name="Scazzocchio C."/>
            <person name="Seiboth B."/>
            <person name="vanKuyk P.A."/>
            <person name="Wortman J."/>
            <person name="Dyer P.S."/>
            <person name="Grigoriev I.V."/>
        </authorList>
    </citation>
    <scope>NUCLEOTIDE SEQUENCE [LARGE SCALE GENOMIC DNA]</scope>
    <source>
        <strain evidence="7">DTO 134E9</strain>
    </source>
</reference>
<dbReference type="InterPro" id="IPR002661">
    <property type="entry name" value="Ribosome_recyc_fac"/>
</dbReference>
<comment type="function">
    <text evidence="3">Necessary for protein synthesis in mitochondria. Functions as a ribosome recycling factor in mitochondria.</text>
</comment>
<accession>A0A1L9RA76</accession>
<dbReference type="PANTHER" id="PTHR20982">
    <property type="entry name" value="RIBOSOME RECYCLING FACTOR"/>
    <property type="match status" value="1"/>
</dbReference>
<name>A0A1L9RA76_ASPWE</name>
<dbReference type="GO" id="GO:0005739">
    <property type="term" value="C:mitochondrion"/>
    <property type="evidence" value="ECO:0007669"/>
    <property type="project" value="TreeGrafter"/>
</dbReference>
<feature type="region of interest" description="Disordered" evidence="4">
    <location>
        <begin position="232"/>
        <end position="254"/>
    </location>
</feature>
<dbReference type="Gene3D" id="3.30.1360.40">
    <property type="match status" value="1"/>
</dbReference>
<keyword evidence="7" id="KW-1185">Reference proteome</keyword>
<evidence type="ECO:0000256" key="2">
    <source>
        <dbReference type="ARBA" id="ARBA00022917"/>
    </source>
</evidence>
<evidence type="ECO:0000256" key="1">
    <source>
        <dbReference type="ARBA" id="ARBA00005912"/>
    </source>
</evidence>
<feature type="domain" description="Ribosome recycling factor" evidence="5">
    <location>
        <begin position="102"/>
        <end position="271"/>
    </location>
</feature>
<dbReference type="RefSeq" id="XP_040685476.1">
    <property type="nucleotide sequence ID" value="XM_040828670.1"/>
</dbReference>
<evidence type="ECO:0000259" key="5">
    <source>
        <dbReference type="Pfam" id="PF01765"/>
    </source>
</evidence>
<dbReference type="OrthoDB" id="407355at2759"/>
<comment type="similarity">
    <text evidence="1">Belongs to the RRF family.</text>
</comment>
<dbReference type="InterPro" id="IPR036191">
    <property type="entry name" value="RRF_sf"/>
</dbReference>
<dbReference type="SUPFAM" id="SSF55194">
    <property type="entry name" value="Ribosome recycling factor, RRF"/>
    <property type="match status" value="1"/>
</dbReference>
<dbReference type="InterPro" id="IPR023584">
    <property type="entry name" value="Ribosome_recyc_fac_dom"/>
</dbReference>
<evidence type="ECO:0000313" key="6">
    <source>
        <dbReference type="EMBL" id="OJJ31799.1"/>
    </source>
</evidence>
<dbReference type="STRING" id="1073089.A0A1L9RA76"/>
<dbReference type="FunFam" id="3.30.1360.40:FF:000020">
    <property type="entry name" value="Similar to ribosome recycling factor"/>
    <property type="match status" value="1"/>
</dbReference>
<organism evidence="6 7">
    <name type="scientific">Aspergillus wentii DTO 134E9</name>
    <dbReference type="NCBI Taxonomy" id="1073089"/>
    <lineage>
        <taxon>Eukaryota</taxon>
        <taxon>Fungi</taxon>
        <taxon>Dikarya</taxon>
        <taxon>Ascomycota</taxon>
        <taxon>Pezizomycotina</taxon>
        <taxon>Eurotiomycetes</taxon>
        <taxon>Eurotiomycetidae</taxon>
        <taxon>Eurotiales</taxon>
        <taxon>Aspergillaceae</taxon>
        <taxon>Aspergillus</taxon>
        <taxon>Aspergillus subgen. Cremei</taxon>
    </lineage>
</organism>
<dbReference type="PANTHER" id="PTHR20982:SF3">
    <property type="entry name" value="MITOCHONDRIAL RIBOSOME RECYCLING FACTOR PSEUDO 1"/>
    <property type="match status" value="1"/>
</dbReference>
<dbReference type="Pfam" id="PF01765">
    <property type="entry name" value="RRF"/>
    <property type="match status" value="1"/>
</dbReference>
<protein>
    <recommendedName>
        <fullName evidence="5">Ribosome recycling factor domain-containing protein</fullName>
    </recommendedName>
</protein>
<evidence type="ECO:0000313" key="7">
    <source>
        <dbReference type="Proteomes" id="UP000184383"/>
    </source>
</evidence>
<dbReference type="AlphaFoldDB" id="A0A1L9RA76"/>
<gene>
    <name evidence="6" type="ORF">ASPWEDRAFT_116622</name>
</gene>